<dbReference type="EMBL" id="UINC01042981">
    <property type="protein sequence ID" value="SVB46348.1"/>
    <property type="molecule type" value="Genomic_DNA"/>
</dbReference>
<evidence type="ECO:0000256" key="1">
    <source>
        <dbReference type="SAM" id="Phobius"/>
    </source>
</evidence>
<reference evidence="2" key="1">
    <citation type="submission" date="2018-05" db="EMBL/GenBank/DDBJ databases">
        <authorList>
            <person name="Lanie J.A."/>
            <person name="Ng W.-L."/>
            <person name="Kazmierczak K.M."/>
            <person name="Andrzejewski T.M."/>
            <person name="Davidsen T.M."/>
            <person name="Wayne K.J."/>
            <person name="Tettelin H."/>
            <person name="Glass J.I."/>
            <person name="Rusch D."/>
            <person name="Podicherti R."/>
            <person name="Tsui H.-C.T."/>
            <person name="Winkler M.E."/>
        </authorList>
    </citation>
    <scope>NUCLEOTIDE SEQUENCE</scope>
</reference>
<name>A0A382E6P8_9ZZZZ</name>
<dbReference type="PANTHER" id="PTHR42867">
    <property type="entry name" value="MEMBRANE PROTEIN-RELATED"/>
    <property type="match status" value="1"/>
</dbReference>
<feature type="non-terminal residue" evidence="2">
    <location>
        <position position="141"/>
    </location>
</feature>
<dbReference type="AlphaFoldDB" id="A0A382E6P8"/>
<dbReference type="InterPro" id="IPR010787">
    <property type="entry name" value="DUF1385"/>
</dbReference>
<dbReference type="PANTHER" id="PTHR42867:SF1">
    <property type="entry name" value="MEMBRANE PROTEIN-RELATED"/>
    <property type="match status" value="1"/>
</dbReference>
<dbReference type="Pfam" id="PF07136">
    <property type="entry name" value="DUF1385"/>
    <property type="match status" value="1"/>
</dbReference>
<evidence type="ECO:0000313" key="2">
    <source>
        <dbReference type="EMBL" id="SVB46348.1"/>
    </source>
</evidence>
<keyword evidence="1" id="KW-0472">Membrane</keyword>
<evidence type="ECO:0008006" key="3">
    <source>
        <dbReference type="Google" id="ProtNLM"/>
    </source>
</evidence>
<protein>
    <recommendedName>
        <fullName evidence="3">DUF1385 domain-containing protein</fullName>
    </recommendedName>
</protein>
<organism evidence="2">
    <name type="scientific">marine metagenome</name>
    <dbReference type="NCBI Taxonomy" id="408172"/>
    <lineage>
        <taxon>unclassified sequences</taxon>
        <taxon>metagenomes</taxon>
        <taxon>ecological metagenomes</taxon>
    </lineage>
</organism>
<keyword evidence="1" id="KW-1133">Transmembrane helix</keyword>
<sequence>MKPAILVGGQAVIEGVMMRVPGAVATAVRDPKGKILIKRKSFFSITEKSSFWEKPVLRGAASLFEAMKLGYSTLQWSANIAAPPEGPNKKQGKLADIFTIVLSVGLALFLFLILPMWITTKFLNVEKDALWFNIISGGFRI</sequence>
<proteinExistence type="predicted"/>
<keyword evidence="1" id="KW-0812">Transmembrane</keyword>
<feature type="transmembrane region" description="Helical" evidence="1">
    <location>
        <begin position="97"/>
        <end position="118"/>
    </location>
</feature>
<accession>A0A382E6P8</accession>
<gene>
    <name evidence="2" type="ORF">METZ01_LOCUS199202</name>
</gene>